<dbReference type="Pfam" id="PF13508">
    <property type="entry name" value="Acetyltransf_7"/>
    <property type="match status" value="1"/>
</dbReference>
<evidence type="ECO:0000313" key="3">
    <source>
        <dbReference type="EMBL" id="KAK0386861.1"/>
    </source>
</evidence>
<dbReference type="InterPro" id="IPR016181">
    <property type="entry name" value="Acyl_CoA_acyltransferase"/>
</dbReference>
<organism evidence="3 4">
    <name type="scientific">Sarocladium strictum</name>
    <name type="common">Black bundle disease fungus</name>
    <name type="synonym">Acremonium strictum</name>
    <dbReference type="NCBI Taxonomy" id="5046"/>
    <lineage>
        <taxon>Eukaryota</taxon>
        <taxon>Fungi</taxon>
        <taxon>Dikarya</taxon>
        <taxon>Ascomycota</taxon>
        <taxon>Pezizomycotina</taxon>
        <taxon>Sordariomycetes</taxon>
        <taxon>Hypocreomycetidae</taxon>
        <taxon>Hypocreales</taxon>
        <taxon>Sarocladiaceae</taxon>
        <taxon>Sarocladium</taxon>
    </lineage>
</organism>
<name>A0AA39GGZ9_SARSR</name>
<dbReference type="PANTHER" id="PTHR42791:SF2">
    <property type="entry name" value="N-ACETYLTRANSFERASE DOMAIN-CONTAINING PROTEIN"/>
    <property type="match status" value="1"/>
</dbReference>
<evidence type="ECO:0000256" key="1">
    <source>
        <dbReference type="SAM" id="MobiDB-lite"/>
    </source>
</evidence>
<evidence type="ECO:0000259" key="2">
    <source>
        <dbReference type="PROSITE" id="PS51186"/>
    </source>
</evidence>
<feature type="region of interest" description="Disordered" evidence="1">
    <location>
        <begin position="26"/>
        <end position="59"/>
    </location>
</feature>
<dbReference type="Gene3D" id="3.40.630.30">
    <property type="match status" value="1"/>
</dbReference>
<dbReference type="PROSITE" id="PS51186">
    <property type="entry name" value="GNAT"/>
    <property type="match status" value="1"/>
</dbReference>
<sequence>MEPGSRAGEGATEKLEKKSRLFASPRQTGCFPSAQKPAQPSCTKSVISEMSSTTTTHPPNTKAYLISGCTVADGDALAANNLPAFWADPHFRLSWPNRTLEYHVIQIAKRFPNRLLSGRETKRHLKAVDPETGRIVGYARWILPAGFDVSVWPEAVTPAVSSEDEAFYRRLATMVDWASGDAADEQVSPVKKAEDEILARKTYIRLDYLAVHPTQQGRGIASQLVAKGLEEARKIGHDVYVQAYPPGVGLYRRLGFHVEQHILDESEGGEQGGVYRTLMTYSITS</sequence>
<gene>
    <name evidence="3" type="ORF">NLU13_5174</name>
</gene>
<reference evidence="3" key="1">
    <citation type="submission" date="2022-10" db="EMBL/GenBank/DDBJ databases">
        <title>Determination and structural analysis of whole genome sequence of Sarocladium strictum F4-1.</title>
        <authorList>
            <person name="Hu L."/>
            <person name="Jiang Y."/>
        </authorList>
    </citation>
    <scope>NUCLEOTIDE SEQUENCE</scope>
    <source>
        <strain evidence="3">F4-1</strain>
    </source>
</reference>
<dbReference type="EMBL" id="JAPDFR010000004">
    <property type="protein sequence ID" value="KAK0386861.1"/>
    <property type="molecule type" value="Genomic_DNA"/>
</dbReference>
<dbReference type="AlphaFoldDB" id="A0AA39GGZ9"/>
<dbReference type="SUPFAM" id="SSF55729">
    <property type="entry name" value="Acyl-CoA N-acyltransferases (Nat)"/>
    <property type="match status" value="1"/>
</dbReference>
<evidence type="ECO:0000313" key="4">
    <source>
        <dbReference type="Proteomes" id="UP001175261"/>
    </source>
</evidence>
<dbReference type="InterPro" id="IPR052523">
    <property type="entry name" value="Trichothecene_AcTrans"/>
</dbReference>
<dbReference type="Proteomes" id="UP001175261">
    <property type="component" value="Unassembled WGS sequence"/>
</dbReference>
<dbReference type="CDD" id="cd04301">
    <property type="entry name" value="NAT_SF"/>
    <property type="match status" value="1"/>
</dbReference>
<comment type="caution">
    <text evidence="3">The sequence shown here is derived from an EMBL/GenBank/DDBJ whole genome shotgun (WGS) entry which is preliminary data.</text>
</comment>
<dbReference type="GO" id="GO:0016747">
    <property type="term" value="F:acyltransferase activity, transferring groups other than amino-acyl groups"/>
    <property type="evidence" value="ECO:0007669"/>
    <property type="project" value="InterPro"/>
</dbReference>
<proteinExistence type="predicted"/>
<feature type="domain" description="N-acetyltransferase" evidence="2">
    <location>
        <begin position="147"/>
        <end position="284"/>
    </location>
</feature>
<keyword evidence="4" id="KW-1185">Reference proteome</keyword>
<protein>
    <recommendedName>
        <fullName evidence="2">N-acetyltransferase domain-containing protein</fullName>
    </recommendedName>
</protein>
<dbReference type="PANTHER" id="PTHR42791">
    <property type="entry name" value="GNAT FAMILY ACETYLTRANSFERASE"/>
    <property type="match status" value="1"/>
</dbReference>
<accession>A0AA39GGZ9</accession>
<feature type="compositionally biased region" description="Polar residues" evidence="1">
    <location>
        <begin position="36"/>
        <end position="59"/>
    </location>
</feature>
<dbReference type="InterPro" id="IPR000182">
    <property type="entry name" value="GNAT_dom"/>
</dbReference>